<protein>
    <recommendedName>
        <fullName evidence="4">Gustatory receptor</fullName>
    </recommendedName>
</protein>
<dbReference type="Proteomes" id="UP000014500">
    <property type="component" value="Unassembled WGS sequence"/>
</dbReference>
<feature type="transmembrane region" description="Helical" evidence="1">
    <location>
        <begin position="253"/>
        <end position="273"/>
    </location>
</feature>
<sequence length="388" mass="44485">MSLQTDRNLTKAIIMQLVHSLESNVDNTTLKINRFWRYFYKCYGLQFSNENANATKAQKCYFTIFLASFVLTNALATTQCLLDVITNGAIENICILISTLAYWTQSFTCLVVLYKRQNQFSKCINQLLKNITVAHKKRVWKFLLLIMAASTAVIVFSSTADVVIDFPNDPLNFLWKINSFYYWFTVILTETTKILFLLFCILLSFNFECLMTDVETSIASFSSFTEKIMLNHHYNYYTNIHWINEVNKLFDSLLGVWIACDIVSVVVSLHFVIQNTISLSLTTVYSLRTIWLLLLMYKYAALVKEKAQLTAIAITKLTDSQVNNYNPQVFNLTGQRNVNNWNCNLLIHDLSLSSVGINVSGYFIMTKGSILTLVGTLITYAIVMFQTK</sequence>
<dbReference type="PhylomeDB" id="T1IRA4"/>
<feature type="transmembrane region" description="Helical" evidence="1">
    <location>
        <begin position="89"/>
        <end position="114"/>
    </location>
</feature>
<dbReference type="AlphaFoldDB" id="T1IRA4"/>
<evidence type="ECO:0000313" key="2">
    <source>
        <dbReference type="EnsemblMetazoa" id="SMAR003590-PA"/>
    </source>
</evidence>
<dbReference type="EMBL" id="JH431342">
    <property type="status" value="NOT_ANNOTATED_CDS"/>
    <property type="molecule type" value="Genomic_DNA"/>
</dbReference>
<name>T1IRA4_STRMM</name>
<reference evidence="2" key="2">
    <citation type="submission" date="2015-02" db="UniProtKB">
        <authorList>
            <consortium name="EnsemblMetazoa"/>
        </authorList>
    </citation>
    <scope>IDENTIFICATION</scope>
</reference>
<keyword evidence="1" id="KW-0472">Membrane</keyword>
<feature type="transmembrane region" description="Helical" evidence="1">
    <location>
        <begin position="279"/>
        <end position="297"/>
    </location>
</feature>
<reference evidence="3" key="1">
    <citation type="submission" date="2011-05" db="EMBL/GenBank/DDBJ databases">
        <authorList>
            <person name="Richards S.R."/>
            <person name="Qu J."/>
            <person name="Jiang H."/>
            <person name="Jhangiani S.N."/>
            <person name="Agravi P."/>
            <person name="Goodspeed R."/>
            <person name="Gross S."/>
            <person name="Mandapat C."/>
            <person name="Jackson L."/>
            <person name="Mathew T."/>
            <person name="Pu L."/>
            <person name="Thornton R."/>
            <person name="Saada N."/>
            <person name="Wilczek-Boney K.B."/>
            <person name="Lee S."/>
            <person name="Kovar C."/>
            <person name="Wu Y."/>
            <person name="Scherer S.E."/>
            <person name="Worley K.C."/>
            <person name="Muzny D.M."/>
            <person name="Gibbs R."/>
        </authorList>
    </citation>
    <scope>NUCLEOTIDE SEQUENCE</scope>
    <source>
        <strain evidence="3">Brora</strain>
    </source>
</reference>
<dbReference type="HOGENOM" id="CLU_063321_0_0_1"/>
<feature type="transmembrane region" description="Helical" evidence="1">
    <location>
        <begin position="60"/>
        <end position="77"/>
    </location>
</feature>
<feature type="transmembrane region" description="Helical" evidence="1">
    <location>
        <begin position="180"/>
        <end position="203"/>
    </location>
</feature>
<feature type="transmembrane region" description="Helical" evidence="1">
    <location>
        <begin position="139"/>
        <end position="160"/>
    </location>
</feature>
<feature type="transmembrane region" description="Helical" evidence="1">
    <location>
        <begin position="370"/>
        <end position="387"/>
    </location>
</feature>
<dbReference type="EnsemblMetazoa" id="SMAR003590-RA">
    <property type="protein sequence ID" value="SMAR003590-PA"/>
    <property type="gene ID" value="SMAR003590"/>
</dbReference>
<evidence type="ECO:0000256" key="1">
    <source>
        <dbReference type="SAM" id="Phobius"/>
    </source>
</evidence>
<organism evidence="2 3">
    <name type="scientific">Strigamia maritima</name>
    <name type="common">European centipede</name>
    <name type="synonym">Geophilus maritimus</name>
    <dbReference type="NCBI Taxonomy" id="126957"/>
    <lineage>
        <taxon>Eukaryota</taxon>
        <taxon>Metazoa</taxon>
        <taxon>Ecdysozoa</taxon>
        <taxon>Arthropoda</taxon>
        <taxon>Myriapoda</taxon>
        <taxon>Chilopoda</taxon>
        <taxon>Pleurostigmophora</taxon>
        <taxon>Geophilomorpha</taxon>
        <taxon>Linotaeniidae</taxon>
        <taxon>Strigamia</taxon>
    </lineage>
</organism>
<proteinExistence type="predicted"/>
<keyword evidence="1" id="KW-1133">Transmembrane helix</keyword>
<evidence type="ECO:0000313" key="3">
    <source>
        <dbReference type="Proteomes" id="UP000014500"/>
    </source>
</evidence>
<keyword evidence="3" id="KW-1185">Reference proteome</keyword>
<keyword evidence="1" id="KW-0812">Transmembrane</keyword>
<evidence type="ECO:0008006" key="4">
    <source>
        <dbReference type="Google" id="ProtNLM"/>
    </source>
</evidence>
<accession>T1IRA4</accession>